<comment type="caution">
    <text evidence="1">The sequence shown here is derived from an EMBL/GenBank/DDBJ whole genome shotgun (WGS) entry which is preliminary data.</text>
</comment>
<accession>A0A9P9FQP4</accession>
<dbReference type="OrthoDB" id="10551449at2759"/>
<dbReference type="Proteomes" id="UP000738349">
    <property type="component" value="Unassembled WGS sequence"/>
</dbReference>
<evidence type="ECO:0000313" key="1">
    <source>
        <dbReference type="EMBL" id="KAH7171297.1"/>
    </source>
</evidence>
<proteinExistence type="predicted"/>
<protein>
    <submittedName>
        <fullName evidence="1">Uncharacterized protein</fullName>
    </submittedName>
</protein>
<sequence>MPYQSVCQLSAITLVCIRSFALHVMPHANEFPHPSSGNKVCPHHHPSIDPFTRSYHALSLYRRTTVNIPWSIPGIRTYPIPSTARHTQYFSLPCLPHGDPLVWHPIVGGRHSRMETEQVSIEDVADVGILHVQGRPRFARMEDIVTSSCDKTRINVQSKGDS</sequence>
<keyword evidence="2" id="KW-1185">Reference proteome</keyword>
<name>A0A9P9FQP4_9HYPO</name>
<evidence type="ECO:0000313" key="2">
    <source>
        <dbReference type="Proteomes" id="UP000738349"/>
    </source>
</evidence>
<organism evidence="1 2">
    <name type="scientific">Dactylonectria macrodidyma</name>
    <dbReference type="NCBI Taxonomy" id="307937"/>
    <lineage>
        <taxon>Eukaryota</taxon>
        <taxon>Fungi</taxon>
        <taxon>Dikarya</taxon>
        <taxon>Ascomycota</taxon>
        <taxon>Pezizomycotina</taxon>
        <taxon>Sordariomycetes</taxon>
        <taxon>Hypocreomycetidae</taxon>
        <taxon>Hypocreales</taxon>
        <taxon>Nectriaceae</taxon>
        <taxon>Dactylonectria</taxon>
    </lineage>
</organism>
<dbReference type="EMBL" id="JAGMUV010000002">
    <property type="protein sequence ID" value="KAH7171297.1"/>
    <property type="molecule type" value="Genomic_DNA"/>
</dbReference>
<dbReference type="AlphaFoldDB" id="A0A9P9FQP4"/>
<gene>
    <name evidence="1" type="ORF">EDB81DRAFT_778127</name>
</gene>
<reference evidence="1" key="1">
    <citation type="journal article" date="2021" name="Nat. Commun.">
        <title>Genetic determinants of endophytism in the Arabidopsis root mycobiome.</title>
        <authorList>
            <person name="Mesny F."/>
            <person name="Miyauchi S."/>
            <person name="Thiergart T."/>
            <person name="Pickel B."/>
            <person name="Atanasova L."/>
            <person name="Karlsson M."/>
            <person name="Huettel B."/>
            <person name="Barry K.W."/>
            <person name="Haridas S."/>
            <person name="Chen C."/>
            <person name="Bauer D."/>
            <person name="Andreopoulos W."/>
            <person name="Pangilinan J."/>
            <person name="LaButti K."/>
            <person name="Riley R."/>
            <person name="Lipzen A."/>
            <person name="Clum A."/>
            <person name="Drula E."/>
            <person name="Henrissat B."/>
            <person name="Kohler A."/>
            <person name="Grigoriev I.V."/>
            <person name="Martin F.M."/>
            <person name="Hacquard S."/>
        </authorList>
    </citation>
    <scope>NUCLEOTIDE SEQUENCE</scope>
    <source>
        <strain evidence="1">MPI-CAGE-AT-0147</strain>
    </source>
</reference>